<dbReference type="Proteomes" id="UP000619512">
    <property type="component" value="Unassembled WGS sequence"/>
</dbReference>
<name>A0AA87YA64_9BURK</name>
<evidence type="ECO:0000313" key="1">
    <source>
        <dbReference type="EMBL" id="GGY98059.1"/>
    </source>
</evidence>
<sequence>MLKTTLLDGVTPAKFDQQITGNLLLETTSVDEVRREKLLIGVRNEEGGIYRLIGATKHNSFTNAVEELEDLELVDELSDVEGTQEGCDAIFRQE</sequence>
<reference evidence="1" key="2">
    <citation type="submission" date="2022-12" db="EMBL/GenBank/DDBJ databases">
        <authorList>
            <person name="Sun Q."/>
            <person name="Kim S."/>
        </authorList>
    </citation>
    <scope>NUCLEOTIDE SEQUENCE</scope>
    <source>
        <strain evidence="1">KCTC 12344</strain>
    </source>
</reference>
<proteinExistence type="predicted"/>
<protein>
    <submittedName>
        <fullName evidence="1">Uncharacterized protein</fullName>
    </submittedName>
</protein>
<dbReference type="AlphaFoldDB" id="A0AA87YA64"/>
<reference evidence="1" key="1">
    <citation type="journal article" date="2014" name="Int. J. Syst. Evol. Microbiol.">
        <title>Complete genome sequence of Corynebacterium casei LMG S-19264T (=DSM 44701T), isolated from a smear-ripened cheese.</title>
        <authorList>
            <consortium name="US DOE Joint Genome Institute (JGI-PGF)"/>
            <person name="Walter F."/>
            <person name="Albersmeier A."/>
            <person name="Kalinowski J."/>
            <person name="Ruckert C."/>
        </authorList>
    </citation>
    <scope>NUCLEOTIDE SEQUENCE</scope>
    <source>
        <strain evidence="1">KCTC 12344</strain>
    </source>
</reference>
<dbReference type="RefSeq" id="WP_307721878.1">
    <property type="nucleotide sequence ID" value="NZ_BMWW01000006.1"/>
</dbReference>
<dbReference type="EMBL" id="BMWW01000006">
    <property type="protein sequence ID" value="GGY98059.1"/>
    <property type="molecule type" value="Genomic_DNA"/>
</dbReference>
<evidence type="ECO:0000313" key="2">
    <source>
        <dbReference type="Proteomes" id="UP000619512"/>
    </source>
</evidence>
<organism evidence="1 2">
    <name type="scientific">Pseudoduganella plicata</name>
    <dbReference type="NCBI Taxonomy" id="321984"/>
    <lineage>
        <taxon>Bacteria</taxon>
        <taxon>Pseudomonadati</taxon>
        <taxon>Pseudomonadota</taxon>
        <taxon>Betaproteobacteria</taxon>
        <taxon>Burkholderiales</taxon>
        <taxon>Oxalobacteraceae</taxon>
        <taxon>Telluria group</taxon>
        <taxon>Pseudoduganella</taxon>
    </lineage>
</organism>
<gene>
    <name evidence="1" type="ORF">GCM10007388_34440</name>
</gene>
<accession>A0AA87YA64</accession>
<comment type="caution">
    <text evidence="1">The sequence shown here is derived from an EMBL/GenBank/DDBJ whole genome shotgun (WGS) entry which is preliminary data.</text>
</comment>